<evidence type="ECO:0000313" key="10">
    <source>
        <dbReference type="EMBL" id="KAJ8727417.1"/>
    </source>
</evidence>
<dbReference type="InterPro" id="IPR035999">
    <property type="entry name" value="Sec7_dom_sf"/>
</dbReference>
<organism evidence="10 11">
    <name type="scientific">Mythimna separata</name>
    <name type="common">Oriental armyworm</name>
    <name type="synonym">Pseudaletia separata</name>
    <dbReference type="NCBI Taxonomy" id="271217"/>
    <lineage>
        <taxon>Eukaryota</taxon>
        <taxon>Metazoa</taxon>
        <taxon>Ecdysozoa</taxon>
        <taxon>Arthropoda</taxon>
        <taxon>Hexapoda</taxon>
        <taxon>Insecta</taxon>
        <taxon>Pterygota</taxon>
        <taxon>Neoptera</taxon>
        <taxon>Endopterygota</taxon>
        <taxon>Lepidoptera</taxon>
        <taxon>Glossata</taxon>
        <taxon>Ditrysia</taxon>
        <taxon>Noctuoidea</taxon>
        <taxon>Noctuidae</taxon>
        <taxon>Noctuinae</taxon>
        <taxon>Hadenini</taxon>
        <taxon>Mythimna</taxon>
    </lineage>
</organism>
<keyword evidence="5" id="KW-0175">Coiled coil</keyword>
<name>A0AAD7YV64_MYTSE</name>
<dbReference type="InterPro" id="IPR036034">
    <property type="entry name" value="PDZ_sf"/>
</dbReference>
<keyword evidence="4" id="KW-0472">Membrane</keyword>
<dbReference type="EMBL" id="JARGEI010000008">
    <property type="protein sequence ID" value="KAJ8727417.1"/>
    <property type="molecule type" value="Genomic_DNA"/>
</dbReference>
<sequence>MADERLVVLNRSDNLGFGFSLLGEAGLPHIIYEIEENSPAARSGEVEAGDVLLKVNGTDVNRFTTREVLKCLRLSSDPVTLRLRKDPQIKASVRRYLAAAAERRSSGAPARTNHDKSASPPSSNSNSNSSSNSSSNGSGVQSGDSCEALVGVEDKRRGRATPKFEAYMMTGDLMLNLSRVEHPHHNHHAPTHRTHYHRYNSTPASPSDNRMCGRVELAQRHNSSPDTGLVGDHASKMFISQPASPAGGAGGAGAANNDVCARAHHAVRTSRSEDHLQFQKESSLSAVAVDMEEDVTSSLNTLLDARPDSATPGPRSDSDPERDRIVWTYNAPVSCASERTHCNGSGATSNSTSISDGMSQRSSSPASPTSASSSVMSSRATPPHRQLPAHHHHRPLNGDMSLSEAVSNISSPDYQDQDDMFETGRECPRMELSDPSDSDSTILVSEPCHKRAKSNSSYSNEHGSDVTLNGDHNNDYRIVIQVKGPDKQNANATENVNNNNNSNNYTQNGKENGHNSPENQGYQELGSGSDGGSDEGSDGDSLHSFHYSPKAVDIPSAERLAKRLYHLDGFKKSDVSRHLSKNNEFSRAVAEEYVRHFEFSGATLDAALRTFLARFALSGETQERERVLVHFSRRYLECNPGSFNSQDAVHTLTCAIMLLNTDLHGCGGGGTFRRMACAEFIDNLADLNDGDNFPRDTLKQLYHAIRTQPLQWALRCSGRCTYHTNYTRLEQALSTLHTCAEFIDNLADLNDGDNFPRDTLKQLYHAIRTQPLQWALRCSGRCTYHTNYTRLEQALSTLHTCAEFIDNLADLNDGDNFPRDTLKQLYHAIRTQPLQWALRCSGRCTYHTNYTRLEQALSTLHTCAEFIDNLADLNDGDNFPRDTLKQLYHAIRTQPLQWALRCSGRCTYHTNYTRLEQALSTLHTCAEFIDNLADLNDGDNFPRDTLKQLYHAIRTQPLQWALRCSGRCTYHTNYTRLEQALSTLHTCAEFIDNLADLNDGDNFPRDTLKQLYHAIRTQPLQWALRCSGRCTYHTNYTRLEQALSTLHTCAEFIDNLADLNDGDNFPRDTLKQLYHAIRTQPLQWALDAEASAGGAGGARALVGSNPFLDVPDQSRAIEYKKGYVMRKCCVDANGKKTPFGRRGWKMFYCTLRDLVLYLHKDEHGFRRSQMSDNLHNAIRIHHALATKATDYTKKQHVFRLQTADQAEYLFQTSDSKELCSWVETINFVCAAYSAAPLAGAVGSQRKFQRPLLPCTHTKLNMREQLAEHEERAARLEEELAALRHARDNAPHARDKEHYLVYEIKRYRTYAYVMRSRGGGAGADDAAPAVPERLAPPAALAPPAPLAPAAPPP</sequence>
<evidence type="ECO:0000259" key="8">
    <source>
        <dbReference type="PROSITE" id="PS50106"/>
    </source>
</evidence>
<dbReference type="SUPFAM" id="SSF48371">
    <property type="entry name" value="ARM repeat"/>
    <property type="match status" value="1"/>
</dbReference>
<feature type="compositionally biased region" description="Pro residues" evidence="6">
    <location>
        <begin position="1338"/>
        <end position="1352"/>
    </location>
</feature>
<feature type="region of interest" description="Disordered" evidence="6">
    <location>
        <begin position="300"/>
        <end position="323"/>
    </location>
</feature>
<dbReference type="Gene3D" id="2.30.29.30">
    <property type="entry name" value="Pleckstrin-homology domain (PH domain)/Phosphotyrosine-binding domain (PTB)"/>
    <property type="match status" value="1"/>
</dbReference>
<evidence type="ECO:0008006" key="12">
    <source>
        <dbReference type="Google" id="ProtNLM"/>
    </source>
</evidence>
<dbReference type="SUPFAM" id="SSF50156">
    <property type="entry name" value="PDZ domain-like"/>
    <property type="match status" value="1"/>
</dbReference>
<feature type="compositionally biased region" description="Low complexity" evidence="6">
    <location>
        <begin position="488"/>
        <end position="508"/>
    </location>
</feature>
<dbReference type="InterPro" id="IPR001849">
    <property type="entry name" value="PH_domain"/>
</dbReference>
<evidence type="ECO:0000256" key="2">
    <source>
        <dbReference type="ARBA" id="ARBA00022475"/>
    </source>
</evidence>
<dbReference type="Gene3D" id="1.10.1000.11">
    <property type="entry name" value="Arf Nucleotide-binding Site Opener,domain 2"/>
    <property type="match status" value="7"/>
</dbReference>
<comment type="subcellular location">
    <subcellularLocation>
        <location evidence="1">Cell membrane</location>
    </subcellularLocation>
</comment>
<keyword evidence="3" id="KW-0344">Guanine-nucleotide releasing factor</keyword>
<feature type="compositionally biased region" description="Low complexity" evidence="6">
    <location>
        <begin position="358"/>
        <end position="383"/>
    </location>
</feature>
<feature type="domain" description="SEC7" evidence="9">
    <location>
        <begin position="495"/>
        <end position="708"/>
    </location>
</feature>
<feature type="region of interest" description="Disordered" evidence="6">
    <location>
        <begin position="449"/>
        <end position="472"/>
    </location>
</feature>
<keyword evidence="2" id="KW-1003">Cell membrane</keyword>
<feature type="compositionally biased region" description="Low complexity" evidence="6">
    <location>
        <begin position="119"/>
        <end position="139"/>
    </location>
</feature>
<dbReference type="PRINTS" id="PR00683">
    <property type="entry name" value="SPECTRINPH"/>
</dbReference>
<dbReference type="InterPro" id="IPR001478">
    <property type="entry name" value="PDZ"/>
</dbReference>
<dbReference type="InterPro" id="IPR011993">
    <property type="entry name" value="PH-like_dom_sf"/>
</dbReference>
<protein>
    <recommendedName>
        <fullName evidence="12">PH and SEC7 domain-containing protein 2</fullName>
    </recommendedName>
</protein>
<feature type="compositionally biased region" description="Low complexity" evidence="6">
    <location>
        <begin position="1322"/>
        <end position="1337"/>
    </location>
</feature>
<accession>A0AAD7YV64</accession>
<evidence type="ECO:0000313" key="11">
    <source>
        <dbReference type="Proteomes" id="UP001231518"/>
    </source>
</evidence>
<reference evidence="10" key="1">
    <citation type="submission" date="2023-03" db="EMBL/GenBank/DDBJ databases">
        <title>Chromosome-level genomes of two armyworms, Mythimna separata and Mythimna loreyi, provide insights into the biosynthesis and reception of sex pheromones.</title>
        <authorList>
            <person name="Zhao H."/>
        </authorList>
    </citation>
    <scope>NUCLEOTIDE SEQUENCE</scope>
    <source>
        <strain evidence="10">BeijingLab</strain>
        <tissue evidence="10">Pupa</tissue>
    </source>
</reference>
<evidence type="ECO:0000256" key="3">
    <source>
        <dbReference type="ARBA" id="ARBA00022658"/>
    </source>
</evidence>
<evidence type="ECO:0000256" key="4">
    <source>
        <dbReference type="ARBA" id="ARBA00023136"/>
    </source>
</evidence>
<dbReference type="InterPro" id="IPR001605">
    <property type="entry name" value="PH_dom-spectrin-type"/>
</dbReference>
<comment type="caution">
    <text evidence="10">The sequence shown here is derived from an EMBL/GenBank/DDBJ whole genome shotgun (WGS) entry which is preliminary data.</text>
</comment>
<gene>
    <name evidence="10" type="ORF">PYW07_001536</name>
</gene>
<dbReference type="Proteomes" id="UP001231518">
    <property type="component" value="Chromosome 11"/>
</dbReference>
<dbReference type="GO" id="GO:0032012">
    <property type="term" value="P:regulation of ARF protein signal transduction"/>
    <property type="evidence" value="ECO:0007669"/>
    <property type="project" value="InterPro"/>
</dbReference>
<evidence type="ECO:0000256" key="1">
    <source>
        <dbReference type="ARBA" id="ARBA00004236"/>
    </source>
</evidence>
<feature type="region of interest" description="Disordered" evidence="6">
    <location>
        <begin position="100"/>
        <end position="144"/>
    </location>
</feature>
<dbReference type="Pfam" id="PF01369">
    <property type="entry name" value="Sec7"/>
    <property type="match status" value="1"/>
</dbReference>
<dbReference type="SUPFAM" id="SSF50729">
    <property type="entry name" value="PH domain-like"/>
    <property type="match status" value="1"/>
</dbReference>
<feature type="region of interest" description="Disordered" evidence="6">
    <location>
        <begin position="1318"/>
        <end position="1352"/>
    </location>
</feature>
<dbReference type="Pfam" id="PF00595">
    <property type="entry name" value="PDZ"/>
    <property type="match status" value="1"/>
</dbReference>
<dbReference type="PROSITE" id="PS50106">
    <property type="entry name" value="PDZ"/>
    <property type="match status" value="1"/>
</dbReference>
<dbReference type="PROSITE" id="PS50003">
    <property type="entry name" value="PH_DOMAIN"/>
    <property type="match status" value="1"/>
</dbReference>
<dbReference type="CDD" id="cd00171">
    <property type="entry name" value="Sec7"/>
    <property type="match status" value="1"/>
</dbReference>
<dbReference type="CDD" id="cd13295">
    <property type="entry name" value="PH_EFA6"/>
    <property type="match status" value="1"/>
</dbReference>
<dbReference type="InterPro" id="IPR023394">
    <property type="entry name" value="Sec7_C_sf"/>
</dbReference>
<feature type="region of interest" description="Disordered" evidence="6">
    <location>
        <begin position="338"/>
        <end position="399"/>
    </location>
</feature>
<dbReference type="FunFam" id="2.30.29.30:FF:000267">
    <property type="entry name" value="PH and SEC7 domain-containing protein 4"/>
    <property type="match status" value="1"/>
</dbReference>
<dbReference type="Pfam" id="PF15410">
    <property type="entry name" value="PH_9"/>
    <property type="match status" value="1"/>
</dbReference>
<dbReference type="GO" id="GO:0005886">
    <property type="term" value="C:plasma membrane"/>
    <property type="evidence" value="ECO:0007669"/>
    <property type="project" value="UniProtKB-SubCell"/>
</dbReference>
<evidence type="ECO:0000259" key="9">
    <source>
        <dbReference type="PROSITE" id="PS50190"/>
    </source>
</evidence>
<feature type="compositionally biased region" description="Polar residues" evidence="6">
    <location>
        <begin position="454"/>
        <end position="471"/>
    </location>
</feature>
<proteinExistence type="predicted"/>
<feature type="region of interest" description="Disordered" evidence="6">
    <location>
        <begin position="488"/>
        <end position="547"/>
    </location>
</feature>
<evidence type="ECO:0000256" key="6">
    <source>
        <dbReference type="SAM" id="MobiDB-lite"/>
    </source>
</evidence>
<dbReference type="SUPFAM" id="SSF48425">
    <property type="entry name" value="Sec7 domain"/>
    <property type="match status" value="2"/>
</dbReference>
<dbReference type="SMART" id="SM00233">
    <property type="entry name" value="PH"/>
    <property type="match status" value="1"/>
</dbReference>
<evidence type="ECO:0000256" key="5">
    <source>
        <dbReference type="SAM" id="Coils"/>
    </source>
</evidence>
<dbReference type="InterPro" id="IPR000904">
    <property type="entry name" value="Sec7_dom"/>
</dbReference>
<feature type="domain" description="PH" evidence="7">
    <location>
        <begin position="1117"/>
        <end position="1230"/>
    </location>
</feature>
<dbReference type="GO" id="GO:0005543">
    <property type="term" value="F:phospholipid binding"/>
    <property type="evidence" value="ECO:0007669"/>
    <property type="project" value="InterPro"/>
</dbReference>
<keyword evidence="11" id="KW-1185">Reference proteome</keyword>
<dbReference type="SMART" id="SM00228">
    <property type="entry name" value="PDZ"/>
    <property type="match status" value="1"/>
</dbReference>
<feature type="domain" description="PDZ" evidence="8">
    <location>
        <begin position="6"/>
        <end position="87"/>
    </location>
</feature>
<dbReference type="PANTHER" id="PTHR10663">
    <property type="entry name" value="GUANYL-NUCLEOTIDE EXCHANGE FACTOR"/>
    <property type="match status" value="1"/>
</dbReference>
<evidence type="ECO:0000259" key="7">
    <source>
        <dbReference type="PROSITE" id="PS50003"/>
    </source>
</evidence>
<dbReference type="SMART" id="SM00222">
    <property type="entry name" value="Sec7"/>
    <property type="match status" value="1"/>
</dbReference>
<feature type="compositionally biased region" description="Polar residues" evidence="6">
    <location>
        <begin position="342"/>
        <end position="357"/>
    </location>
</feature>
<dbReference type="Gene3D" id="2.30.42.10">
    <property type="match status" value="1"/>
</dbReference>
<dbReference type="PROSITE" id="PS50190">
    <property type="entry name" value="SEC7"/>
    <property type="match status" value="1"/>
</dbReference>
<feature type="coiled-coil region" evidence="5">
    <location>
        <begin position="1258"/>
        <end position="1285"/>
    </location>
</feature>
<dbReference type="PANTHER" id="PTHR10663:SF376">
    <property type="entry name" value="PH AND SEC7 DOMAIN-CONTAINING PROTEIN"/>
    <property type="match status" value="1"/>
</dbReference>
<dbReference type="InterPro" id="IPR041681">
    <property type="entry name" value="PH_9"/>
</dbReference>
<dbReference type="GO" id="GO:0005085">
    <property type="term" value="F:guanyl-nucleotide exchange factor activity"/>
    <property type="evidence" value="ECO:0007669"/>
    <property type="project" value="UniProtKB-KW"/>
</dbReference>
<dbReference type="InterPro" id="IPR016024">
    <property type="entry name" value="ARM-type_fold"/>
</dbReference>